<protein>
    <submittedName>
        <fullName evidence="2">XTP/dITP diphosphohydrolase</fullName>
    </submittedName>
</protein>
<proteinExistence type="predicted"/>
<keyword evidence="3" id="KW-1185">Reference proteome</keyword>
<sequence length="202" mass="23223">MKILYGTRNVAKINSMKNMLKNLPIEVVSLNDINLEIGKIDESGDRPLENARIKAFTYYKELKQPVFSCDSGLYIDEINPSKQPGVHVRRVNGKELNDEEMIEYYTELALEAGGELRARYRNAICLILDDKRVFEYAGDDIASEKFIITSKPHKKRNDGFPLDSISKDIQTGKYYMDLKSYTSNEEAMIEGFRNFFVKSLNL</sequence>
<dbReference type="SUPFAM" id="SSF52972">
    <property type="entry name" value="ITPase-like"/>
    <property type="match status" value="1"/>
</dbReference>
<reference evidence="2 3" key="1">
    <citation type="submission" date="2017-04" db="EMBL/GenBank/DDBJ databases">
        <authorList>
            <person name="Afonso C.L."/>
            <person name="Miller P.J."/>
            <person name="Scott M.A."/>
            <person name="Spackman E."/>
            <person name="Goraichik I."/>
            <person name="Dimitrov K.M."/>
            <person name="Suarez D.L."/>
            <person name="Swayne D.E."/>
        </authorList>
    </citation>
    <scope>NUCLEOTIDE SEQUENCE [LARGE SCALE GENOMIC DNA]</scope>
    <source>
        <strain evidence="2 3">DSM 12555</strain>
    </source>
</reference>
<keyword evidence="1 2" id="KW-0378">Hydrolase</keyword>
<evidence type="ECO:0000256" key="1">
    <source>
        <dbReference type="ARBA" id="ARBA00022801"/>
    </source>
</evidence>
<name>A0A1W1XQE9_9CLOT</name>
<dbReference type="InterPro" id="IPR002637">
    <property type="entry name" value="RdgB/HAM1"/>
</dbReference>
<dbReference type="Pfam" id="PF01725">
    <property type="entry name" value="Ham1p_like"/>
    <property type="match status" value="1"/>
</dbReference>
<dbReference type="InterPro" id="IPR029001">
    <property type="entry name" value="ITPase-like_fam"/>
</dbReference>
<dbReference type="EMBL" id="FWXH01000011">
    <property type="protein sequence ID" value="SMC26097.1"/>
    <property type="molecule type" value="Genomic_DNA"/>
</dbReference>
<accession>A0A1W1XQE9</accession>
<dbReference type="Gene3D" id="3.90.950.10">
    <property type="match status" value="1"/>
</dbReference>
<dbReference type="GO" id="GO:0009143">
    <property type="term" value="P:nucleoside triphosphate catabolic process"/>
    <property type="evidence" value="ECO:0007669"/>
    <property type="project" value="InterPro"/>
</dbReference>
<dbReference type="GO" id="GO:0047429">
    <property type="term" value="F:nucleoside triphosphate diphosphatase activity"/>
    <property type="evidence" value="ECO:0007669"/>
    <property type="project" value="InterPro"/>
</dbReference>
<dbReference type="OrthoDB" id="9793950at2"/>
<dbReference type="AlphaFoldDB" id="A0A1W1XQE9"/>
<evidence type="ECO:0000313" key="2">
    <source>
        <dbReference type="EMBL" id="SMC26097.1"/>
    </source>
</evidence>
<dbReference type="Proteomes" id="UP000192468">
    <property type="component" value="Unassembled WGS sequence"/>
</dbReference>
<gene>
    <name evidence="2" type="ORF">SAMN02745134_02708</name>
</gene>
<dbReference type="STRING" id="1121291.SAMN02745134_02708"/>
<organism evidence="2 3">
    <name type="scientific">Clostridium acidisoli DSM 12555</name>
    <dbReference type="NCBI Taxonomy" id="1121291"/>
    <lineage>
        <taxon>Bacteria</taxon>
        <taxon>Bacillati</taxon>
        <taxon>Bacillota</taxon>
        <taxon>Clostridia</taxon>
        <taxon>Eubacteriales</taxon>
        <taxon>Clostridiaceae</taxon>
        <taxon>Clostridium</taxon>
    </lineage>
</organism>
<dbReference type="RefSeq" id="WP_084116526.1">
    <property type="nucleotide sequence ID" value="NZ_FWXH01000011.1"/>
</dbReference>
<evidence type="ECO:0000313" key="3">
    <source>
        <dbReference type="Proteomes" id="UP000192468"/>
    </source>
</evidence>